<sequence length="202" mass="20756">MKMRPLILGSSFAVLLVVTVVPAGGADSSTSGSTTPLHCGDNINKVTSCLGYATGKADVPGKPCCDAVGEMKESDPACLCYIIQQTHNGSQQMVKSAGILESRLLQLPSACSLKNASISDCPRLLGIPPTSPDYAIFTNATSNATTTPSADTTTSTSSSSGTASPDKSSACVLTGIEQLQPRPFNAGMFVVTAVLSLMVHII</sequence>
<evidence type="ECO:0000313" key="1">
    <source>
        <dbReference type="EMBL" id="KAI4368499.1"/>
    </source>
</evidence>
<dbReference type="EMBL" id="CM042884">
    <property type="protein sequence ID" value="KAI4368499.1"/>
    <property type="molecule type" value="Genomic_DNA"/>
</dbReference>
<comment type="caution">
    <text evidence="1">The sequence shown here is derived from an EMBL/GenBank/DDBJ whole genome shotgun (WGS) entry which is preliminary data.</text>
</comment>
<dbReference type="Proteomes" id="UP001057402">
    <property type="component" value="Chromosome 5"/>
</dbReference>
<proteinExistence type="predicted"/>
<reference evidence="2" key="1">
    <citation type="journal article" date="2023" name="Front. Plant Sci.">
        <title>Chromosomal-level genome assembly of Melastoma candidum provides insights into trichome evolution.</title>
        <authorList>
            <person name="Zhong Y."/>
            <person name="Wu W."/>
            <person name="Sun C."/>
            <person name="Zou P."/>
            <person name="Liu Y."/>
            <person name="Dai S."/>
            <person name="Zhou R."/>
        </authorList>
    </citation>
    <scope>NUCLEOTIDE SEQUENCE [LARGE SCALE GENOMIC DNA]</scope>
</reference>
<gene>
    <name evidence="1" type="ORF">MLD38_017050</name>
</gene>
<protein>
    <submittedName>
        <fullName evidence="1">Uncharacterized protein</fullName>
    </submittedName>
</protein>
<keyword evidence="2" id="KW-1185">Reference proteome</keyword>
<accession>A0ACB9QPD1</accession>
<organism evidence="1 2">
    <name type="scientific">Melastoma candidum</name>
    <dbReference type="NCBI Taxonomy" id="119954"/>
    <lineage>
        <taxon>Eukaryota</taxon>
        <taxon>Viridiplantae</taxon>
        <taxon>Streptophyta</taxon>
        <taxon>Embryophyta</taxon>
        <taxon>Tracheophyta</taxon>
        <taxon>Spermatophyta</taxon>
        <taxon>Magnoliopsida</taxon>
        <taxon>eudicotyledons</taxon>
        <taxon>Gunneridae</taxon>
        <taxon>Pentapetalae</taxon>
        <taxon>rosids</taxon>
        <taxon>malvids</taxon>
        <taxon>Myrtales</taxon>
        <taxon>Melastomataceae</taxon>
        <taxon>Melastomatoideae</taxon>
        <taxon>Melastomateae</taxon>
        <taxon>Melastoma</taxon>
    </lineage>
</organism>
<name>A0ACB9QPD1_9MYRT</name>
<evidence type="ECO:0000313" key="2">
    <source>
        <dbReference type="Proteomes" id="UP001057402"/>
    </source>
</evidence>